<evidence type="ECO:0000313" key="3">
    <source>
        <dbReference type="EMBL" id="NYI98347.1"/>
    </source>
</evidence>
<dbReference type="Gene3D" id="3.90.1580.10">
    <property type="entry name" value="paralog of FGE (formylglycine-generating enzyme)"/>
    <property type="match status" value="1"/>
</dbReference>
<dbReference type="Pfam" id="PF03781">
    <property type="entry name" value="FGE-sulfatase"/>
    <property type="match status" value="1"/>
</dbReference>
<feature type="region of interest" description="Disordered" evidence="1">
    <location>
        <begin position="1"/>
        <end position="44"/>
    </location>
</feature>
<reference evidence="3 4" key="1">
    <citation type="submission" date="2020-07" db="EMBL/GenBank/DDBJ databases">
        <title>Sequencing the genomes of 1000 actinobacteria strains.</title>
        <authorList>
            <person name="Klenk H.-P."/>
        </authorList>
    </citation>
    <scope>NUCLEOTIDE SEQUENCE [LARGE SCALE GENOMIC DNA]</scope>
    <source>
        <strain evidence="3 4">DSM 45927</strain>
    </source>
</reference>
<dbReference type="SUPFAM" id="SSF56436">
    <property type="entry name" value="C-type lectin-like"/>
    <property type="match status" value="1"/>
</dbReference>
<dbReference type="GO" id="GO:0120147">
    <property type="term" value="F:formylglycine-generating oxidase activity"/>
    <property type="evidence" value="ECO:0007669"/>
    <property type="project" value="TreeGrafter"/>
</dbReference>
<dbReference type="Proteomes" id="UP000575985">
    <property type="component" value="Unassembled WGS sequence"/>
</dbReference>
<dbReference type="PANTHER" id="PTHR23150:SF19">
    <property type="entry name" value="FORMYLGLYCINE-GENERATING ENZYME"/>
    <property type="match status" value="1"/>
</dbReference>
<organism evidence="3 4">
    <name type="scientific">Streptomonospora nanhaiensis</name>
    <dbReference type="NCBI Taxonomy" id="1323731"/>
    <lineage>
        <taxon>Bacteria</taxon>
        <taxon>Bacillati</taxon>
        <taxon>Actinomycetota</taxon>
        <taxon>Actinomycetes</taxon>
        <taxon>Streptosporangiales</taxon>
        <taxon>Nocardiopsidaceae</taxon>
        <taxon>Streptomonospora</taxon>
    </lineage>
</organism>
<comment type="caution">
    <text evidence="3">The sequence shown here is derived from an EMBL/GenBank/DDBJ whole genome shotgun (WGS) entry which is preliminary data.</text>
</comment>
<protein>
    <submittedName>
        <fullName evidence="3">Formylglycine-generating enzyme required for sulfatase activity</fullName>
    </submittedName>
</protein>
<dbReference type="InterPro" id="IPR005532">
    <property type="entry name" value="SUMF_dom"/>
</dbReference>
<dbReference type="PANTHER" id="PTHR23150">
    <property type="entry name" value="SULFATASE MODIFYING FACTOR 1, 2"/>
    <property type="match status" value="1"/>
</dbReference>
<gene>
    <name evidence="3" type="ORF">HNR12_004624</name>
</gene>
<dbReference type="InterPro" id="IPR051043">
    <property type="entry name" value="Sulfatase_Mod_Factor_Kinase"/>
</dbReference>
<dbReference type="AlphaFoldDB" id="A0A853BV08"/>
<dbReference type="RefSeq" id="WP_179769513.1">
    <property type="nucleotide sequence ID" value="NZ_JACCFO010000001.1"/>
</dbReference>
<proteinExistence type="predicted"/>
<sequence length="322" mass="34556">MSAPPSSPQPRACCAPARDGARASGAPAPAAAPAAGAAPAPEPHGGWRALAGGAFLMGCDDGPYPEDGEGPVREVVLSPFEIAATAVTNTEFAAFADATGYTTDAERFGWTFVFAGFLPRRFPTTAGAAGAPWWRQVHGGDWRHPEGPGSGLRGRWDHPVVHVSHDDALAYCRWAGVRLPTEAEWEYAARGGLAGMPYPWGAEREPGGEHRMNVWQGPFPDRDTAADGYSGTCPVDAFPPNGHGLYNMTGNVWEWCADWFNPRYHRAGPRVDPTGPRYGQARVLRGGSHMCHESYCFRYRTSARMGNTPDSSSGNTGFRVAR</sequence>
<feature type="compositionally biased region" description="Low complexity" evidence="1">
    <location>
        <begin position="15"/>
        <end position="44"/>
    </location>
</feature>
<dbReference type="EMBL" id="JACCFO010000001">
    <property type="protein sequence ID" value="NYI98347.1"/>
    <property type="molecule type" value="Genomic_DNA"/>
</dbReference>
<keyword evidence="4" id="KW-1185">Reference proteome</keyword>
<evidence type="ECO:0000313" key="4">
    <source>
        <dbReference type="Proteomes" id="UP000575985"/>
    </source>
</evidence>
<name>A0A853BV08_9ACTN</name>
<evidence type="ECO:0000259" key="2">
    <source>
        <dbReference type="Pfam" id="PF03781"/>
    </source>
</evidence>
<dbReference type="InterPro" id="IPR016187">
    <property type="entry name" value="CTDL_fold"/>
</dbReference>
<evidence type="ECO:0000256" key="1">
    <source>
        <dbReference type="SAM" id="MobiDB-lite"/>
    </source>
</evidence>
<accession>A0A853BV08</accession>
<feature type="domain" description="Sulfatase-modifying factor enzyme-like" evidence="2">
    <location>
        <begin position="50"/>
        <end position="322"/>
    </location>
</feature>
<dbReference type="InterPro" id="IPR042095">
    <property type="entry name" value="SUMF_sf"/>
</dbReference>